<dbReference type="CDD" id="cd00130">
    <property type="entry name" value="PAS"/>
    <property type="match status" value="1"/>
</dbReference>
<evidence type="ECO:0000259" key="2">
    <source>
        <dbReference type="PROSITE" id="PS50113"/>
    </source>
</evidence>
<name>A0A017TBH5_9BACT</name>
<proteinExistence type="predicted"/>
<evidence type="ECO:0000256" key="1">
    <source>
        <dbReference type="ARBA" id="ARBA00022553"/>
    </source>
</evidence>
<comment type="caution">
    <text evidence="4">The sequence shown here is derived from an EMBL/GenBank/DDBJ whole genome shotgun (WGS) entry which is preliminary data.</text>
</comment>
<organism evidence="4 5">
    <name type="scientific">Chondromyces apiculatus DSM 436</name>
    <dbReference type="NCBI Taxonomy" id="1192034"/>
    <lineage>
        <taxon>Bacteria</taxon>
        <taxon>Pseudomonadati</taxon>
        <taxon>Myxococcota</taxon>
        <taxon>Polyangia</taxon>
        <taxon>Polyangiales</taxon>
        <taxon>Polyangiaceae</taxon>
        <taxon>Chondromyces</taxon>
    </lineage>
</organism>
<feature type="domain" description="STAS" evidence="3">
    <location>
        <begin position="264"/>
        <end position="375"/>
    </location>
</feature>
<dbReference type="InterPro" id="IPR000014">
    <property type="entry name" value="PAS"/>
</dbReference>
<dbReference type="Pfam" id="PF01740">
    <property type="entry name" value="STAS"/>
    <property type="match status" value="1"/>
</dbReference>
<protein>
    <submittedName>
        <fullName evidence="4">RsbR, positive regulator of sigma-B</fullName>
    </submittedName>
</protein>
<dbReference type="CDD" id="cd07041">
    <property type="entry name" value="STAS_RsbR_RsbS_like"/>
    <property type="match status" value="1"/>
</dbReference>
<dbReference type="STRING" id="1192034.CAP_2365"/>
<dbReference type="InterPro" id="IPR035965">
    <property type="entry name" value="PAS-like_dom_sf"/>
</dbReference>
<dbReference type="PROSITE" id="PS50801">
    <property type="entry name" value="STAS"/>
    <property type="match status" value="1"/>
</dbReference>
<dbReference type="PANTHER" id="PTHR33745:SF3">
    <property type="entry name" value="RSBT CO-ANTAGONIST PROTEIN RSBRC"/>
    <property type="match status" value="1"/>
</dbReference>
<dbReference type="Pfam" id="PF13188">
    <property type="entry name" value="PAS_8"/>
    <property type="match status" value="1"/>
</dbReference>
<dbReference type="PANTHER" id="PTHR33745">
    <property type="entry name" value="RSBT ANTAGONIST PROTEIN RSBS-RELATED"/>
    <property type="match status" value="1"/>
</dbReference>
<accession>A0A017TBH5</accession>
<gene>
    <name evidence="4" type="ORF">CAP_2365</name>
</gene>
<dbReference type="InterPro" id="IPR000700">
    <property type="entry name" value="PAS-assoc_C"/>
</dbReference>
<dbReference type="InterPro" id="IPR051932">
    <property type="entry name" value="Bact_StressResp_Reg"/>
</dbReference>
<dbReference type="Gene3D" id="3.30.750.24">
    <property type="entry name" value="STAS domain"/>
    <property type="match status" value="1"/>
</dbReference>
<dbReference type="SUPFAM" id="SSF52091">
    <property type="entry name" value="SpoIIaa-like"/>
    <property type="match status" value="1"/>
</dbReference>
<dbReference type="eggNOG" id="COG1366">
    <property type="taxonomic scope" value="Bacteria"/>
</dbReference>
<evidence type="ECO:0000313" key="4">
    <source>
        <dbReference type="EMBL" id="EYF06175.1"/>
    </source>
</evidence>
<dbReference type="SUPFAM" id="SSF55785">
    <property type="entry name" value="PYP-like sensor domain (PAS domain)"/>
    <property type="match status" value="2"/>
</dbReference>
<dbReference type="InterPro" id="IPR036513">
    <property type="entry name" value="STAS_dom_sf"/>
</dbReference>
<dbReference type="SMART" id="SM00091">
    <property type="entry name" value="PAS"/>
    <property type="match status" value="2"/>
</dbReference>
<evidence type="ECO:0000313" key="5">
    <source>
        <dbReference type="Proteomes" id="UP000019678"/>
    </source>
</evidence>
<dbReference type="PROSITE" id="PS50113">
    <property type="entry name" value="PAC"/>
    <property type="match status" value="1"/>
</dbReference>
<dbReference type="InterPro" id="IPR002645">
    <property type="entry name" value="STAS_dom"/>
</dbReference>
<feature type="domain" description="PAC" evidence="2">
    <location>
        <begin position="186"/>
        <end position="248"/>
    </location>
</feature>
<keyword evidence="5" id="KW-1185">Reference proteome</keyword>
<keyword evidence="1" id="KW-0597">Phosphoprotein</keyword>
<dbReference type="Gene3D" id="3.30.450.20">
    <property type="entry name" value="PAS domain"/>
    <property type="match status" value="2"/>
</dbReference>
<dbReference type="Proteomes" id="UP000019678">
    <property type="component" value="Unassembled WGS sequence"/>
</dbReference>
<dbReference type="AlphaFoldDB" id="A0A017TBH5"/>
<reference evidence="4 5" key="1">
    <citation type="submission" date="2013-05" db="EMBL/GenBank/DDBJ databases">
        <title>Genome assembly of Chondromyces apiculatus DSM 436.</title>
        <authorList>
            <person name="Sharma G."/>
            <person name="Khatri I."/>
            <person name="Kaur C."/>
            <person name="Mayilraj S."/>
            <person name="Subramanian S."/>
        </authorList>
    </citation>
    <scope>NUCLEOTIDE SEQUENCE [LARGE SCALE GENOMIC DNA]</scope>
    <source>
        <strain evidence="4 5">DSM 436</strain>
    </source>
</reference>
<dbReference type="NCBIfam" id="TIGR00229">
    <property type="entry name" value="sensory_box"/>
    <property type="match status" value="1"/>
</dbReference>
<dbReference type="EMBL" id="ASRX01000018">
    <property type="protein sequence ID" value="EYF06175.1"/>
    <property type="molecule type" value="Genomic_DNA"/>
</dbReference>
<dbReference type="RefSeq" id="WP_052375143.1">
    <property type="nucleotide sequence ID" value="NZ_ASRX01000018.1"/>
</dbReference>
<evidence type="ECO:0000259" key="3">
    <source>
        <dbReference type="PROSITE" id="PS50801"/>
    </source>
</evidence>
<sequence length="384" mass="41770">MVDRQDDATLEAFFDLCPEMLFIADARGRFAQVSAALRRWFGADEDPAFSLAARVHPDDVEAFEAALGRLREGSDGVEVEMRCRDAGGAYRPVSFRAARARGSERLHGSLRDLPARAEAPSGAIEETLRNKALILDTLSESLPIGMWAIDGEGTFLYQGGRASDKVGLRPDHNVGQNAFVLYAGSEGTEVFLRRALAGEGAHFSEEALGVHWEQWVLPVRGEGGQSPRVVGFALDISRSQRIEAELRERLARIDQQQEIIRQLSTPIIEVWDGVLTLPMFGILDSMRTAEVMDSLLDRIIGSRARFAILDMTGVEVVDTGVAGYLIQLVGAIRLLGAEGIVSGIRPSVAQTMITLGADLSQITTHRNLRAALASCIRAMGKSKG</sequence>